<dbReference type="Pfam" id="PF08245">
    <property type="entry name" value="Mur_ligase_M"/>
    <property type="match status" value="1"/>
</dbReference>
<dbReference type="Gene3D" id="3.90.190.20">
    <property type="entry name" value="Mur ligase, C-terminal domain"/>
    <property type="match status" value="1"/>
</dbReference>
<evidence type="ECO:0000256" key="10">
    <source>
        <dbReference type="RuleBase" id="RU003664"/>
    </source>
</evidence>
<name>A0A239X0N4_9ACTN</name>
<evidence type="ECO:0000256" key="5">
    <source>
        <dbReference type="ARBA" id="ARBA00022618"/>
    </source>
</evidence>
<evidence type="ECO:0000256" key="3">
    <source>
        <dbReference type="ARBA" id="ARBA00022490"/>
    </source>
</evidence>
<comment type="function">
    <text evidence="9 10">Cell wall formation. Catalyzes the addition of glutamate to the nucleotide precursor UDP-N-acetylmuramoyl-L-alanine (UMA).</text>
</comment>
<dbReference type="GO" id="GO:0004326">
    <property type="term" value="F:tetrahydrofolylpolyglutamate synthase activity"/>
    <property type="evidence" value="ECO:0007669"/>
    <property type="project" value="InterPro"/>
</dbReference>
<dbReference type="PROSITE" id="PS01011">
    <property type="entry name" value="FOLYLPOLYGLU_SYNT_1"/>
    <property type="match status" value="1"/>
</dbReference>
<feature type="domain" description="Mur ligase central" evidence="12">
    <location>
        <begin position="135"/>
        <end position="323"/>
    </location>
</feature>
<gene>
    <name evidence="9 13" type="primary">murD</name>
    <name evidence="13" type="ORF">SAMEA4412665_01778</name>
</gene>
<dbReference type="InterPro" id="IPR005762">
    <property type="entry name" value="MurD"/>
</dbReference>
<dbReference type="Pfam" id="PF02875">
    <property type="entry name" value="Mur_ligase_C"/>
    <property type="match status" value="1"/>
</dbReference>
<feature type="binding site" evidence="9">
    <location>
        <begin position="137"/>
        <end position="143"/>
    </location>
    <ligand>
        <name>ATP</name>
        <dbReference type="ChEBI" id="CHEBI:30616"/>
    </ligand>
</feature>
<evidence type="ECO:0000256" key="7">
    <source>
        <dbReference type="ARBA" id="ARBA00022840"/>
    </source>
</evidence>
<evidence type="ECO:0000256" key="4">
    <source>
        <dbReference type="ARBA" id="ARBA00022598"/>
    </source>
</evidence>
<dbReference type="InterPro" id="IPR018109">
    <property type="entry name" value="Folylpolyglutamate_synth_CS"/>
</dbReference>
<dbReference type="InterPro" id="IPR004101">
    <property type="entry name" value="Mur_ligase_C"/>
</dbReference>
<dbReference type="EMBL" id="LT906441">
    <property type="protein sequence ID" value="SNV39504.1"/>
    <property type="molecule type" value="Genomic_DNA"/>
</dbReference>
<dbReference type="SUPFAM" id="SSF53244">
    <property type="entry name" value="MurD-like peptide ligases, peptide-binding domain"/>
    <property type="match status" value="1"/>
</dbReference>
<dbReference type="SUPFAM" id="SSF53623">
    <property type="entry name" value="MurD-like peptide ligases, catalytic domain"/>
    <property type="match status" value="1"/>
</dbReference>
<dbReference type="GO" id="GO:0071555">
    <property type="term" value="P:cell wall organization"/>
    <property type="evidence" value="ECO:0007669"/>
    <property type="project" value="UniProtKB-KW"/>
</dbReference>
<dbReference type="Proteomes" id="UP000215332">
    <property type="component" value="Chromosome 1"/>
</dbReference>
<dbReference type="Gene3D" id="3.40.50.720">
    <property type="entry name" value="NAD(P)-binding Rossmann-like Domain"/>
    <property type="match status" value="1"/>
</dbReference>
<dbReference type="GO" id="GO:0008764">
    <property type="term" value="F:UDP-N-acetylmuramoylalanine-D-glutamate ligase activity"/>
    <property type="evidence" value="ECO:0007669"/>
    <property type="project" value="UniProtKB-UniRule"/>
</dbReference>
<evidence type="ECO:0000256" key="9">
    <source>
        <dbReference type="HAMAP-Rule" id="MF_00639"/>
    </source>
</evidence>
<keyword evidence="5 9" id="KW-0132">Cell division</keyword>
<reference evidence="13 14" key="1">
    <citation type="submission" date="2017-06" db="EMBL/GenBank/DDBJ databases">
        <authorList>
            <consortium name="Pathogen Informatics"/>
        </authorList>
    </citation>
    <scope>NUCLEOTIDE SEQUENCE [LARGE SCALE GENOMIC DNA]</scope>
    <source>
        <strain evidence="13 14">NCTC11865</strain>
    </source>
</reference>
<dbReference type="AlphaFoldDB" id="A0A239X0N4"/>
<dbReference type="GO" id="GO:0008360">
    <property type="term" value="P:regulation of cell shape"/>
    <property type="evidence" value="ECO:0007669"/>
    <property type="project" value="UniProtKB-KW"/>
</dbReference>
<keyword evidence="7 9" id="KW-0067">ATP-binding</keyword>
<protein>
    <recommendedName>
        <fullName evidence="9 10">UDP-N-acetylmuramoylalanine--D-glutamate ligase</fullName>
        <ecNumber evidence="9 10">6.3.2.9</ecNumber>
    </recommendedName>
    <alternativeName>
        <fullName evidence="9">D-glutamic acid-adding enzyme</fullName>
    </alternativeName>
    <alternativeName>
        <fullName evidence="9">UDP-N-acetylmuramoyl-L-alanyl-D-glutamate synthetase</fullName>
    </alternativeName>
</protein>
<evidence type="ECO:0000256" key="6">
    <source>
        <dbReference type="ARBA" id="ARBA00022741"/>
    </source>
</evidence>
<dbReference type="InterPro" id="IPR036615">
    <property type="entry name" value="Mur_ligase_C_dom_sf"/>
</dbReference>
<keyword evidence="6 9" id="KW-0547">Nucleotide-binding</keyword>
<keyword evidence="9 10" id="KW-0573">Peptidoglycan synthesis</keyword>
<dbReference type="eggNOG" id="COG0771">
    <property type="taxonomic scope" value="Bacteria"/>
</dbReference>
<evidence type="ECO:0000313" key="13">
    <source>
        <dbReference type="EMBL" id="SNV39504.1"/>
    </source>
</evidence>
<dbReference type="GO" id="GO:0005737">
    <property type="term" value="C:cytoplasm"/>
    <property type="evidence" value="ECO:0007669"/>
    <property type="project" value="UniProtKB-SubCell"/>
</dbReference>
<evidence type="ECO:0000313" key="14">
    <source>
        <dbReference type="Proteomes" id="UP000215332"/>
    </source>
</evidence>
<keyword evidence="3 9" id="KW-0963">Cytoplasm</keyword>
<comment type="pathway">
    <text evidence="2 9 10">Cell wall biogenesis; peptidoglycan biosynthesis.</text>
</comment>
<dbReference type="PANTHER" id="PTHR43692">
    <property type="entry name" value="UDP-N-ACETYLMURAMOYLALANINE--D-GLUTAMATE LIGASE"/>
    <property type="match status" value="1"/>
</dbReference>
<dbReference type="RefSeq" id="WP_036957488.1">
    <property type="nucleotide sequence ID" value="NZ_LT906441.1"/>
</dbReference>
<dbReference type="UniPathway" id="UPA00219"/>
<dbReference type="HAMAP" id="MF_00639">
    <property type="entry name" value="MurD"/>
    <property type="match status" value="1"/>
</dbReference>
<keyword evidence="9 10" id="KW-0133">Cell shape</keyword>
<evidence type="ECO:0000256" key="8">
    <source>
        <dbReference type="ARBA" id="ARBA00023306"/>
    </source>
</evidence>
<dbReference type="GO" id="GO:0005524">
    <property type="term" value="F:ATP binding"/>
    <property type="evidence" value="ECO:0007669"/>
    <property type="project" value="UniProtKB-UniRule"/>
</dbReference>
<dbReference type="KEGG" id="cgrn:4412665_01778"/>
<evidence type="ECO:0000256" key="1">
    <source>
        <dbReference type="ARBA" id="ARBA00004496"/>
    </source>
</evidence>
<sequence>MGGRTVSGVNLDRADRLFDWSSVQVVIAGLGVSGFAAADALLDLDASVLVLDDRDDDDHRDKANLLEVLGASVRLGAGSTAQLPPGTDLVIVSPGWRPTQPLIAQALAADVPVWGEPELAWRLMHPDRVVPWLGITGTNGKTTTTQMTESMLIAGGYKAAAVGNIGRPILEAMADEVDYDVFAVELSSFQLHWSPSLALHSAAVLNLHEDHLEWYAHADDPYAAYGADKARIFHQVTHSCVYNHDDPATEKMVEEADVVEGARAIGFRNGIPGLSMIGVVDDMIVDRAFIAERHSSALPLARVADVQPAAPHNVENALAAAALTRSFGVSPQAVAQGLQNLHLGGHRIETVHQGGDITWVDDSKATNPHAANSSMRAFESIVWIAGGQAKDTSFDTLVQTHANRLRGVVVLGVDRQRIAESLAEHAPDVPVVVLDTMDRTVMDEAVTQAARMARPGDTVLLAPGCASRDIWTGYDVRGDDFARAACALGPARADDEPESR</sequence>
<keyword evidence="9 10" id="KW-0961">Cell wall biogenesis/degradation</keyword>
<accession>A0A239X0N4</accession>
<dbReference type="NCBIfam" id="TIGR01087">
    <property type="entry name" value="murD"/>
    <property type="match status" value="1"/>
</dbReference>
<dbReference type="EC" id="6.3.2.9" evidence="9 10"/>
<organism evidence="13 14">
    <name type="scientific">Cutibacterium granulosum</name>
    <dbReference type="NCBI Taxonomy" id="33011"/>
    <lineage>
        <taxon>Bacteria</taxon>
        <taxon>Bacillati</taxon>
        <taxon>Actinomycetota</taxon>
        <taxon>Actinomycetes</taxon>
        <taxon>Propionibacteriales</taxon>
        <taxon>Propionibacteriaceae</taxon>
        <taxon>Cutibacterium</taxon>
    </lineage>
</organism>
<dbReference type="SUPFAM" id="SSF51984">
    <property type="entry name" value="MurCD N-terminal domain"/>
    <property type="match status" value="1"/>
</dbReference>
<keyword evidence="8 9" id="KW-0131">Cell cycle</keyword>
<dbReference type="InterPro" id="IPR013221">
    <property type="entry name" value="Mur_ligase_cen"/>
</dbReference>
<dbReference type="Gene3D" id="3.40.1190.10">
    <property type="entry name" value="Mur-like, catalytic domain"/>
    <property type="match status" value="1"/>
</dbReference>
<evidence type="ECO:0000259" key="11">
    <source>
        <dbReference type="Pfam" id="PF02875"/>
    </source>
</evidence>
<proteinExistence type="inferred from homology"/>
<dbReference type="PANTHER" id="PTHR43692:SF1">
    <property type="entry name" value="UDP-N-ACETYLMURAMOYLALANINE--D-GLUTAMATE LIGASE"/>
    <property type="match status" value="1"/>
</dbReference>
<feature type="domain" description="Mur ligase C-terminal" evidence="11">
    <location>
        <begin position="346"/>
        <end position="464"/>
    </location>
</feature>
<comment type="catalytic activity">
    <reaction evidence="9 10">
        <text>UDP-N-acetyl-alpha-D-muramoyl-L-alanine + D-glutamate + ATP = UDP-N-acetyl-alpha-D-muramoyl-L-alanyl-D-glutamate + ADP + phosphate + H(+)</text>
        <dbReference type="Rhea" id="RHEA:16429"/>
        <dbReference type="ChEBI" id="CHEBI:15378"/>
        <dbReference type="ChEBI" id="CHEBI:29986"/>
        <dbReference type="ChEBI" id="CHEBI:30616"/>
        <dbReference type="ChEBI" id="CHEBI:43474"/>
        <dbReference type="ChEBI" id="CHEBI:83898"/>
        <dbReference type="ChEBI" id="CHEBI:83900"/>
        <dbReference type="ChEBI" id="CHEBI:456216"/>
        <dbReference type="EC" id="6.3.2.9"/>
    </reaction>
</comment>
<evidence type="ECO:0000259" key="12">
    <source>
        <dbReference type="Pfam" id="PF08245"/>
    </source>
</evidence>
<keyword evidence="4 9" id="KW-0436">Ligase</keyword>
<comment type="subcellular location">
    <subcellularLocation>
        <location evidence="1 9 10">Cytoplasm</location>
    </subcellularLocation>
</comment>
<dbReference type="GO" id="GO:0009252">
    <property type="term" value="P:peptidoglycan biosynthetic process"/>
    <property type="evidence" value="ECO:0007669"/>
    <property type="project" value="UniProtKB-UniRule"/>
</dbReference>
<dbReference type="Pfam" id="PF21799">
    <property type="entry name" value="MurD-like_N"/>
    <property type="match status" value="1"/>
</dbReference>
<evidence type="ECO:0000256" key="2">
    <source>
        <dbReference type="ARBA" id="ARBA00004752"/>
    </source>
</evidence>
<dbReference type="InterPro" id="IPR036565">
    <property type="entry name" value="Mur-like_cat_sf"/>
</dbReference>
<dbReference type="GO" id="GO:0051301">
    <property type="term" value="P:cell division"/>
    <property type="evidence" value="ECO:0007669"/>
    <property type="project" value="UniProtKB-KW"/>
</dbReference>
<comment type="similarity">
    <text evidence="9">Belongs to the MurCDEF family.</text>
</comment>